<dbReference type="Ensembl" id="ENSSSCT00030038633.1">
    <property type="protein sequence ID" value="ENSSSCP00030017768.1"/>
    <property type="gene ID" value="ENSSSCG00030027631.1"/>
</dbReference>
<protein>
    <submittedName>
        <fullName evidence="1">Uncharacterized protein</fullName>
    </submittedName>
</protein>
<proteinExistence type="predicted"/>
<dbReference type="Proteomes" id="UP000694570">
    <property type="component" value="Unplaced"/>
</dbReference>
<name>A0A8D1C4S8_PIG</name>
<reference evidence="1" key="1">
    <citation type="submission" date="2025-08" db="UniProtKB">
        <authorList>
            <consortium name="Ensembl"/>
        </authorList>
    </citation>
    <scope>IDENTIFICATION</scope>
</reference>
<sequence>MCCVLPCSTETSFHQMISWVARKFQWQKFEQNRKAKALQLADSCCTRSPLGRSGSDLTYSFLSRKLSCRGLGDLPTRLGTRLAWRGQLVLPLSWRSATRLHPSQGHAHWGLYITAH</sequence>
<organism evidence="1 2">
    <name type="scientific">Sus scrofa</name>
    <name type="common">Pig</name>
    <dbReference type="NCBI Taxonomy" id="9823"/>
    <lineage>
        <taxon>Eukaryota</taxon>
        <taxon>Metazoa</taxon>
        <taxon>Chordata</taxon>
        <taxon>Craniata</taxon>
        <taxon>Vertebrata</taxon>
        <taxon>Euteleostomi</taxon>
        <taxon>Mammalia</taxon>
        <taxon>Eutheria</taxon>
        <taxon>Laurasiatheria</taxon>
        <taxon>Artiodactyla</taxon>
        <taxon>Suina</taxon>
        <taxon>Suidae</taxon>
        <taxon>Sus</taxon>
    </lineage>
</organism>
<accession>A0A8D1C4S8</accession>
<dbReference type="AlphaFoldDB" id="A0A8D1C4S8"/>
<evidence type="ECO:0000313" key="1">
    <source>
        <dbReference type="Ensembl" id="ENSSSCP00030017768.1"/>
    </source>
</evidence>
<evidence type="ECO:0000313" key="2">
    <source>
        <dbReference type="Proteomes" id="UP000694570"/>
    </source>
</evidence>